<evidence type="ECO:0000259" key="1">
    <source>
        <dbReference type="PROSITE" id="PS50994"/>
    </source>
</evidence>
<dbReference type="EMBL" id="CAXHTA020000015">
    <property type="protein sequence ID" value="CAL5225817.1"/>
    <property type="molecule type" value="Genomic_DNA"/>
</dbReference>
<dbReference type="PANTHER" id="PTHR42648">
    <property type="entry name" value="TRANSPOSASE, PUTATIVE-RELATED"/>
    <property type="match status" value="1"/>
</dbReference>
<reference evidence="2 3" key="1">
    <citation type="submission" date="2024-06" db="EMBL/GenBank/DDBJ databases">
        <authorList>
            <person name="Kraege A."/>
            <person name="Thomma B."/>
        </authorList>
    </citation>
    <scope>NUCLEOTIDE SEQUENCE [LARGE SCALE GENOMIC DNA]</scope>
</reference>
<name>A0ABP1G1T9_9CHLO</name>
<evidence type="ECO:0000313" key="2">
    <source>
        <dbReference type="EMBL" id="CAL5225817.1"/>
    </source>
</evidence>
<evidence type="ECO:0000313" key="3">
    <source>
        <dbReference type="Proteomes" id="UP001497392"/>
    </source>
</evidence>
<dbReference type="SUPFAM" id="SSF53098">
    <property type="entry name" value="Ribonuclease H-like"/>
    <property type="match status" value="1"/>
</dbReference>
<feature type="domain" description="Integrase catalytic" evidence="1">
    <location>
        <begin position="1"/>
        <end position="76"/>
    </location>
</feature>
<dbReference type="PROSITE" id="PS50994">
    <property type="entry name" value="INTEGRASE"/>
    <property type="match status" value="1"/>
</dbReference>
<dbReference type="InterPro" id="IPR039537">
    <property type="entry name" value="Retrotran_Ty1/copia-like"/>
</dbReference>
<dbReference type="Gene3D" id="3.30.420.10">
    <property type="entry name" value="Ribonuclease H-like superfamily/Ribonuclease H"/>
    <property type="match status" value="1"/>
</dbReference>
<accession>A0ABP1G1T9</accession>
<protein>
    <submittedName>
        <fullName evidence="2">G8596 protein</fullName>
    </submittedName>
</protein>
<dbReference type="Proteomes" id="UP001497392">
    <property type="component" value="Unassembled WGS sequence"/>
</dbReference>
<dbReference type="InterPro" id="IPR036397">
    <property type="entry name" value="RNaseH_sf"/>
</dbReference>
<dbReference type="PANTHER" id="PTHR42648:SF28">
    <property type="entry name" value="TRANSPOSON-ENCODED PROTEIN WITH RIBONUCLEASE H-LIKE AND RETROVIRUS ZINC FINGER-LIKE DOMAINS"/>
    <property type="match status" value="1"/>
</dbReference>
<comment type="caution">
    <text evidence="2">The sequence shown here is derived from an EMBL/GenBank/DDBJ whole genome shotgun (WGS) entry which is preliminary data.</text>
</comment>
<organism evidence="2 3">
    <name type="scientific">Coccomyxa viridis</name>
    <dbReference type="NCBI Taxonomy" id="1274662"/>
    <lineage>
        <taxon>Eukaryota</taxon>
        <taxon>Viridiplantae</taxon>
        <taxon>Chlorophyta</taxon>
        <taxon>core chlorophytes</taxon>
        <taxon>Trebouxiophyceae</taxon>
        <taxon>Trebouxiophyceae incertae sedis</taxon>
        <taxon>Coccomyxaceae</taxon>
        <taxon>Coccomyxa</taxon>
    </lineage>
</organism>
<keyword evidence="3" id="KW-1185">Reference proteome</keyword>
<gene>
    <name evidence="2" type="primary">g8596</name>
    <name evidence="2" type="ORF">VP750_LOCUS7723</name>
</gene>
<dbReference type="InterPro" id="IPR001584">
    <property type="entry name" value="Integrase_cat-core"/>
</dbReference>
<sequence>MAHSSGPGGLSGSMACMVNLLVATLELIEYLRTMDIIHQTTVPYNPEQNGAAERVNRTLMERAQAMISDANLPPEV</sequence>
<dbReference type="InterPro" id="IPR012337">
    <property type="entry name" value="RNaseH-like_sf"/>
</dbReference>
<proteinExistence type="predicted"/>